<keyword evidence="4" id="KW-1185">Reference proteome</keyword>
<gene>
    <name evidence="3" type="ORF">B9M88_11480</name>
    <name evidence="2" type="ORF">GLV84_01010</name>
</gene>
<dbReference type="Proteomes" id="UP000195208">
    <property type="component" value="Unassembled WGS sequence"/>
</dbReference>
<sequence>MNISIFWEKFVEKYPEYQSYSYTAWQFGVDASHLANLVIQGKKTATTSAYTLYAIDAEHLPKVGDLSIVLSDTNEPMCIIKTTRVEKVPYCEVTAQHAFLEGEGDRTLNYWKKAHAEFFNEEFQKYGLIFNERELMVCETFECLFY</sequence>
<evidence type="ECO:0000313" key="5">
    <source>
        <dbReference type="Proteomes" id="UP000646308"/>
    </source>
</evidence>
<dbReference type="InterPro" id="IPR007374">
    <property type="entry name" value="ASCH_domain"/>
</dbReference>
<dbReference type="CDD" id="cd06553">
    <property type="entry name" value="ASCH_Ef3133_like"/>
    <property type="match status" value="1"/>
</dbReference>
<accession>A0A2T4MGQ1</accession>
<reference evidence="3 4" key="1">
    <citation type="submission" date="2017-04" db="EMBL/GenBank/DDBJ databases">
        <title>Staphylococcus agnetis, a potential pathogen in the broiler production.</title>
        <authorList>
            <person name="Poulsen L."/>
        </authorList>
    </citation>
    <scope>NUCLEOTIDE SEQUENCE [LARGE SCALE GENOMIC DNA]</scope>
    <source>
        <strain evidence="3 4">723_310714_2_2_spleen</strain>
    </source>
</reference>
<dbReference type="Proteomes" id="UP000646308">
    <property type="component" value="Unassembled WGS sequence"/>
</dbReference>
<dbReference type="PIRSF" id="PIRSF021320">
    <property type="entry name" value="DUF984"/>
    <property type="match status" value="1"/>
</dbReference>
<name>A0A2T4MGQ1_9STAP</name>
<dbReference type="InterPro" id="IPR009326">
    <property type="entry name" value="DUF984"/>
</dbReference>
<dbReference type="PANTHER" id="PTHR39203">
    <property type="entry name" value="CYTOPLASMIC PROTEIN-RELATED"/>
    <property type="match status" value="1"/>
</dbReference>
<dbReference type="EMBL" id="WMFL01000015">
    <property type="protein sequence ID" value="NJI01466.1"/>
    <property type="molecule type" value="Genomic_DNA"/>
</dbReference>
<dbReference type="InterPro" id="IPR015947">
    <property type="entry name" value="PUA-like_sf"/>
</dbReference>
<dbReference type="SMART" id="SM01022">
    <property type="entry name" value="ASCH"/>
    <property type="match status" value="1"/>
</dbReference>
<proteinExistence type="predicted"/>
<dbReference type="PANTHER" id="PTHR39203:SF1">
    <property type="entry name" value="CYTOPLASMIC PROTEIN"/>
    <property type="match status" value="1"/>
</dbReference>
<dbReference type="EMBL" id="NEFX01000025">
    <property type="protein sequence ID" value="OTW30165.1"/>
    <property type="molecule type" value="Genomic_DNA"/>
</dbReference>
<dbReference type="Pfam" id="PF04266">
    <property type="entry name" value="ASCH"/>
    <property type="match status" value="1"/>
</dbReference>
<feature type="domain" description="ASCH" evidence="1">
    <location>
        <begin position="25"/>
        <end position="145"/>
    </location>
</feature>
<dbReference type="RefSeq" id="WP_060551466.1">
    <property type="nucleotide sequence ID" value="NZ_CP009623.1"/>
</dbReference>
<dbReference type="GeneID" id="57692117"/>
<dbReference type="Gene3D" id="3.10.400.10">
    <property type="entry name" value="Sulfate adenylyltransferase"/>
    <property type="match status" value="1"/>
</dbReference>
<dbReference type="KEGG" id="sagq:EP23_05855"/>
<comment type="caution">
    <text evidence="2">The sequence shown here is derived from an EMBL/GenBank/DDBJ whole genome shotgun (WGS) entry which is preliminary data.</text>
</comment>
<evidence type="ECO:0000313" key="4">
    <source>
        <dbReference type="Proteomes" id="UP000195208"/>
    </source>
</evidence>
<protein>
    <submittedName>
        <fullName evidence="2">ASCH domain-containing protein</fullName>
    </submittedName>
    <submittedName>
        <fullName evidence="3">RNA-binding protein</fullName>
    </submittedName>
</protein>
<organism evidence="2 5">
    <name type="scientific">Staphylococcus agnetis</name>
    <dbReference type="NCBI Taxonomy" id="985762"/>
    <lineage>
        <taxon>Bacteria</taxon>
        <taxon>Bacillati</taxon>
        <taxon>Bacillota</taxon>
        <taxon>Bacilli</taxon>
        <taxon>Bacillales</taxon>
        <taxon>Staphylococcaceae</taxon>
        <taxon>Staphylococcus</taxon>
    </lineage>
</organism>
<evidence type="ECO:0000313" key="3">
    <source>
        <dbReference type="EMBL" id="OTW30165.1"/>
    </source>
</evidence>
<reference evidence="2" key="2">
    <citation type="submission" date="2019-11" db="EMBL/GenBank/DDBJ databases">
        <title>Whole genome comparisons of Staphylococcus agnetis isolates from cattle and chickens.</title>
        <authorList>
            <person name="Rhoads D."/>
            <person name="Shwani A."/>
            <person name="Adkins P."/>
            <person name="Calcutt M."/>
            <person name="Middleton J."/>
        </authorList>
    </citation>
    <scope>NUCLEOTIDE SEQUENCE</scope>
    <source>
        <strain evidence="2">1387</strain>
    </source>
</reference>
<evidence type="ECO:0000259" key="1">
    <source>
        <dbReference type="SMART" id="SM01022"/>
    </source>
</evidence>
<dbReference type="SUPFAM" id="SSF88697">
    <property type="entry name" value="PUA domain-like"/>
    <property type="match status" value="1"/>
</dbReference>
<evidence type="ECO:0000313" key="2">
    <source>
        <dbReference type="EMBL" id="NJI01466.1"/>
    </source>
</evidence>
<dbReference type="AlphaFoldDB" id="A0A2T4MGQ1"/>
<dbReference type="OrthoDB" id="9807542at2"/>